<feature type="domain" description="DUF6594" evidence="2">
    <location>
        <begin position="13"/>
        <end position="296"/>
    </location>
</feature>
<dbReference type="AlphaFoldDB" id="A0A074XW48"/>
<dbReference type="RefSeq" id="XP_029764046.1">
    <property type="nucleotide sequence ID" value="XM_029903494.1"/>
</dbReference>
<evidence type="ECO:0000256" key="1">
    <source>
        <dbReference type="SAM" id="Phobius"/>
    </source>
</evidence>
<dbReference type="Pfam" id="PF20237">
    <property type="entry name" value="DUF6594"/>
    <property type="match status" value="1"/>
</dbReference>
<dbReference type="InterPro" id="IPR046529">
    <property type="entry name" value="DUF6594"/>
</dbReference>
<keyword evidence="1" id="KW-1133">Transmembrane helix</keyword>
<evidence type="ECO:0000313" key="3">
    <source>
        <dbReference type="EMBL" id="KEQ87859.1"/>
    </source>
</evidence>
<proteinExistence type="predicted"/>
<sequence>MSIPMFIQEPRGYHRVADLMGQYPEIAIFRRFAALNIVNLLSLQAELVDLQVQFRDIWAEDDASSDLDEQEFSTYFRKLRRSENSVQNEMLLEIRKKLQEYNNAVIQASAISALPSPPSADINFLRDWLDHSGEGDHFLRGSEQYTWNPSDDSSTSEKRLLDKDFMTLQTTTEEQDVFSKILSSSLLDIWNGLRTFASSSPSLRKSRFRKTINPDDGTMHYSQEGLLKFNNILISVIGAAMPIISIVALYFIQTEGGRIGAMAGFTILFALVLATCTNARRLEIAASTAAFAAVEVVFIGSDLGKPATREA</sequence>
<evidence type="ECO:0000259" key="2">
    <source>
        <dbReference type="Pfam" id="PF20237"/>
    </source>
</evidence>
<dbReference type="EMBL" id="KL584976">
    <property type="protein sequence ID" value="KEQ87859.1"/>
    <property type="molecule type" value="Genomic_DNA"/>
</dbReference>
<protein>
    <recommendedName>
        <fullName evidence="2">DUF6594 domain-containing protein</fullName>
    </recommendedName>
</protein>
<name>A0A074XW48_AURPU</name>
<dbReference type="Proteomes" id="UP000030706">
    <property type="component" value="Unassembled WGS sequence"/>
</dbReference>
<evidence type="ECO:0000313" key="4">
    <source>
        <dbReference type="Proteomes" id="UP000030706"/>
    </source>
</evidence>
<feature type="transmembrane region" description="Helical" evidence="1">
    <location>
        <begin position="229"/>
        <end position="252"/>
    </location>
</feature>
<accession>A0A074XW48</accession>
<keyword evidence="1" id="KW-0472">Membrane</keyword>
<gene>
    <name evidence="3" type="ORF">M438DRAFT_332334</name>
</gene>
<feature type="transmembrane region" description="Helical" evidence="1">
    <location>
        <begin position="258"/>
        <end position="276"/>
    </location>
</feature>
<dbReference type="PANTHER" id="PTHR34502:SF5">
    <property type="entry name" value="DUF6594 DOMAIN-CONTAINING PROTEIN"/>
    <property type="match status" value="1"/>
</dbReference>
<dbReference type="OrthoDB" id="5342093at2759"/>
<dbReference type="PANTHER" id="PTHR34502">
    <property type="entry name" value="DUF6594 DOMAIN-CONTAINING PROTEIN-RELATED"/>
    <property type="match status" value="1"/>
</dbReference>
<keyword evidence="4" id="KW-1185">Reference proteome</keyword>
<dbReference type="GeneID" id="40745800"/>
<dbReference type="HOGENOM" id="CLU_051118_2_2_1"/>
<organism evidence="3 4">
    <name type="scientific">Aureobasidium pullulans EXF-150</name>
    <dbReference type="NCBI Taxonomy" id="1043002"/>
    <lineage>
        <taxon>Eukaryota</taxon>
        <taxon>Fungi</taxon>
        <taxon>Dikarya</taxon>
        <taxon>Ascomycota</taxon>
        <taxon>Pezizomycotina</taxon>
        <taxon>Dothideomycetes</taxon>
        <taxon>Dothideomycetidae</taxon>
        <taxon>Dothideales</taxon>
        <taxon>Saccotheciaceae</taxon>
        <taxon>Aureobasidium</taxon>
    </lineage>
</organism>
<reference evidence="3 4" key="1">
    <citation type="journal article" date="2014" name="BMC Genomics">
        <title>Genome sequencing of four Aureobasidium pullulans varieties: biotechnological potential, stress tolerance, and description of new species.</title>
        <authorList>
            <person name="Gostin Ar C."/>
            <person name="Ohm R.A."/>
            <person name="Kogej T."/>
            <person name="Sonjak S."/>
            <person name="Turk M."/>
            <person name="Zajc J."/>
            <person name="Zalar P."/>
            <person name="Grube M."/>
            <person name="Sun H."/>
            <person name="Han J."/>
            <person name="Sharma A."/>
            <person name="Chiniquy J."/>
            <person name="Ngan C.Y."/>
            <person name="Lipzen A."/>
            <person name="Barry K."/>
            <person name="Grigoriev I.V."/>
            <person name="Gunde-Cimerman N."/>
        </authorList>
    </citation>
    <scope>NUCLEOTIDE SEQUENCE [LARGE SCALE GENOMIC DNA]</scope>
    <source>
        <strain evidence="3 4">EXF-150</strain>
    </source>
</reference>
<keyword evidence="1" id="KW-0812">Transmembrane</keyword>
<dbReference type="STRING" id="1043002.A0A074XW48"/>